<keyword evidence="2" id="KW-0472">Membrane</keyword>
<dbReference type="Pfam" id="PF13571">
    <property type="entry name" value="DUF4133"/>
    <property type="match status" value="1"/>
</dbReference>
<evidence type="ECO:0000313" key="3">
    <source>
        <dbReference type="EMBL" id="UPK68033.1"/>
    </source>
</evidence>
<organism evidence="3 4">
    <name type="scientific">Chitinophaga filiformis</name>
    <name type="common">Myxococcus filiformis</name>
    <name type="synonym">Flexibacter filiformis</name>
    <dbReference type="NCBI Taxonomy" id="104663"/>
    <lineage>
        <taxon>Bacteria</taxon>
        <taxon>Pseudomonadati</taxon>
        <taxon>Bacteroidota</taxon>
        <taxon>Chitinophagia</taxon>
        <taxon>Chitinophagales</taxon>
        <taxon>Chitinophagaceae</taxon>
        <taxon>Chitinophaga</taxon>
    </lineage>
</organism>
<gene>
    <name evidence="3" type="ORF">MYF79_24065</name>
</gene>
<keyword evidence="2" id="KW-1133">Transmembrane helix</keyword>
<feature type="transmembrane region" description="Helical" evidence="2">
    <location>
        <begin position="47"/>
        <end position="68"/>
    </location>
</feature>
<evidence type="ECO:0000313" key="4">
    <source>
        <dbReference type="Proteomes" id="UP000830198"/>
    </source>
</evidence>
<feature type="region of interest" description="Disordered" evidence="1">
    <location>
        <begin position="110"/>
        <end position="131"/>
    </location>
</feature>
<evidence type="ECO:0000256" key="2">
    <source>
        <dbReference type="SAM" id="Phobius"/>
    </source>
</evidence>
<dbReference type="RefSeq" id="WP_247810374.1">
    <property type="nucleotide sequence ID" value="NZ_CP095855.1"/>
</dbReference>
<protein>
    <submittedName>
        <fullName evidence="3">DUF4133 domain-containing protein</fullName>
    </submittedName>
</protein>
<keyword evidence="2" id="KW-0812">Transmembrane</keyword>
<dbReference type="Proteomes" id="UP000830198">
    <property type="component" value="Chromosome"/>
</dbReference>
<reference evidence="3 4" key="1">
    <citation type="submission" date="2022-04" db="EMBL/GenBank/DDBJ databases">
        <title>The arsenic-methylating capacity of Chitinophaga filiformis YT5 during chitin decomposition.</title>
        <authorList>
            <person name="Chen G."/>
            <person name="Liang Y."/>
        </authorList>
    </citation>
    <scope>NUCLEOTIDE SEQUENCE [LARGE SCALE GENOMIC DNA]</scope>
    <source>
        <strain evidence="3 4">YT5</strain>
    </source>
</reference>
<dbReference type="InterPro" id="IPR025407">
    <property type="entry name" value="DUF4133"/>
</dbReference>
<dbReference type="EMBL" id="CP095855">
    <property type="protein sequence ID" value="UPK68033.1"/>
    <property type="molecule type" value="Genomic_DNA"/>
</dbReference>
<name>A0ABY4HYM1_CHIFI</name>
<feature type="transmembrane region" description="Helical" evidence="2">
    <location>
        <begin position="24"/>
        <end position="41"/>
    </location>
</feature>
<sequence length="131" mass="14368">MSSIYEINKGINKPVEFKGFKGQYITYLAAGLVALLVLFAIGYIAGVSVYLCLVVVAACGFVLFSWVYRLSHKYGEHGLMVAAAFRQVPSAIICRNRNVFVRLLKRAHDDSDNDRNHGGGGSPAATTQRQQ</sequence>
<accession>A0ABY4HYM1</accession>
<proteinExistence type="predicted"/>
<evidence type="ECO:0000256" key="1">
    <source>
        <dbReference type="SAM" id="MobiDB-lite"/>
    </source>
</evidence>
<keyword evidence="4" id="KW-1185">Reference proteome</keyword>